<name>A0A9X1JYS1_9RHOB</name>
<evidence type="ECO:0000313" key="1">
    <source>
        <dbReference type="EMBL" id="MBW4708571.1"/>
    </source>
</evidence>
<accession>A0A9X1JYS1</accession>
<organism evidence="1 2">
    <name type="scientific">Roseobacter insulae</name>
    <dbReference type="NCBI Taxonomy" id="2859783"/>
    <lineage>
        <taxon>Bacteria</taxon>
        <taxon>Pseudomonadati</taxon>
        <taxon>Pseudomonadota</taxon>
        <taxon>Alphaproteobacteria</taxon>
        <taxon>Rhodobacterales</taxon>
        <taxon>Roseobacteraceae</taxon>
        <taxon>Roseobacter</taxon>
    </lineage>
</organism>
<sequence>MLLAGVGGLAGLSRRKKAA</sequence>
<gene>
    <name evidence="1" type="ORF">KX928_12330</name>
</gene>
<comment type="caution">
    <text evidence="1">The sequence shown here is derived from an EMBL/GenBank/DDBJ whole genome shotgun (WGS) entry which is preliminary data.</text>
</comment>
<dbReference type="Proteomes" id="UP001138661">
    <property type="component" value="Unassembled WGS sequence"/>
</dbReference>
<keyword evidence="2" id="KW-1185">Reference proteome</keyword>
<protein>
    <submittedName>
        <fullName evidence="1">Uncharacterized protein</fullName>
    </submittedName>
</protein>
<dbReference type="EMBL" id="JAHXDN010000003">
    <property type="protein sequence ID" value="MBW4708571.1"/>
    <property type="molecule type" value="Genomic_DNA"/>
</dbReference>
<dbReference type="AlphaFoldDB" id="A0A9X1JYS1"/>
<reference evidence="1" key="1">
    <citation type="submission" date="2021-07" db="EMBL/GenBank/DDBJ databases">
        <title>Roseobacter insulae sp. nov., isolated from a tidal flat.</title>
        <authorList>
            <person name="Park S."/>
            <person name="Yoon J.-H."/>
        </authorList>
    </citation>
    <scope>NUCLEOTIDE SEQUENCE</scope>
    <source>
        <strain evidence="1">YSTF-M11</strain>
    </source>
</reference>
<proteinExistence type="predicted"/>
<evidence type="ECO:0000313" key="2">
    <source>
        <dbReference type="Proteomes" id="UP001138661"/>
    </source>
</evidence>